<dbReference type="Gene3D" id="1.20.144.10">
    <property type="entry name" value="Phosphatidic acid phosphatase type 2/haloperoxidase"/>
    <property type="match status" value="1"/>
</dbReference>
<gene>
    <name evidence="3" type="ORF">G3N53_18465</name>
</gene>
<keyword evidence="1" id="KW-1133">Transmembrane helix</keyword>
<dbReference type="EMBL" id="JAAGTY010000035">
    <property type="protein sequence ID" value="NDW43055.1"/>
    <property type="molecule type" value="Genomic_DNA"/>
</dbReference>
<proteinExistence type="predicted"/>
<dbReference type="InterPro" id="IPR036938">
    <property type="entry name" value="PAP2/HPO_sf"/>
</dbReference>
<feature type="non-terminal residue" evidence="3">
    <location>
        <position position="1"/>
    </location>
</feature>
<keyword evidence="1" id="KW-0472">Membrane</keyword>
<dbReference type="Pfam" id="PF01569">
    <property type="entry name" value="PAP2"/>
    <property type="match status" value="1"/>
</dbReference>
<dbReference type="AlphaFoldDB" id="A0A7X5LWM7"/>
<sequence length="62" mass="7249">SPYIVLISCLWFVCMGLSRIYAGVHFPTDVLAGWGIGFIWIALLWLWLLQTQSRLSRKQIYF</sequence>
<organism evidence="3 4">
    <name type="scientific">Acinetobacter baumannii</name>
    <dbReference type="NCBI Taxonomy" id="470"/>
    <lineage>
        <taxon>Bacteria</taxon>
        <taxon>Pseudomonadati</taxon>
        <taxon>Pseudomonadota</taxon>
        <taxon>Gammaproteobacteria</taxon>
        <taxon>Moraxellales</taxon>
        <taxon>Moraxellaceae</taxon>
        <taxon>Acinetobacter</taxon>
        <taxon>Acinetobacter calcoaceticus/baumannii complex</taxon>
    </lineage>
</organism>
<evidence type="ECO:0000313" key="3">
    <source>
        <dbReference type="EMBL" id="NDW43055.1"/>
    </source>
</evidence>
<keyword evidence="1" id="KW-0812">Transmembrane</keyword>
<protein>
    <submittedName>
        <fullName evidence="3">Phosphatase PAP2 family protein</fullName>
    </submittedName>
</protein>
<accession>A0A7X5LWM7</accession>
<dbReference type="Proteomes" id="UP000470018">
    <property type="component" value="Unassembled WGS sequence"/>
</dbReference>
<evidence type="ECO:0000313" key="4">
    <source>
        <dbReference type="Proteomes" id="UP000470018"/>
    </source>
</evidence>
<dbReference type="RefSeq" id="WP_163093725.1">
    <property type="nucleotide sequence ID" value="NZ_JAAGTY010000035.1"/>
</dbReference>
<feature type="transmembrane region" description="Helical" evidence="1">
    <location>
        <begin position="32"/>
        <end position="49"/>
    </location>
</feature>
<dbReference type="InterPro" id="IPR000326">
    <property type="entry name" value="PAP2/HPO"/>
</dbReference>
<evidence type="ECO:0000256" key="1">
    <source>
        <dbReference type="SAM" id="Phobius"/>
    </source>
</evidence>
<dbReference type="SUPFAM" id="SSF48317">
    <property type="entry name" value="Acid phosphatase/Vanadium-dependent haloperoxidase"/>
    <property type="match status" value="1"/>
</dbReference>
<comment type="caution">
    <text evidence="3">The sequence shown here is derived from an EMBL/GenBank/DDBJ whole genome shotgun (WGS) entry which is preliminary data.</text>
</comment>
<evidence type="ECO:0000259" key="2">
    <source>
        <dbReference type="Pfam" id="PF01569"/>
    </source>
</evidence>
<name>A0A7X5LWM7_ACIBA</name>
<reference evidence="3 4" key="1">
    <citation type="submission" date="2020-02" db="EMBL/GenBank/DDBJ databases">
        <title>Whole genome shot-gun sequencing of clinical Carbapenem resistant A. baumannii.</title>
        <authorList>
            <person name="Veeraraghavan B."/>
            <person name="Mathur P."/>
            <person name="Vijayakumar S."/>
            <person name="Vasudevan K."/>
            <person name="Lincy M."/>
            <person name="Kirubananthan A."/>
        </authorList>
    </citation>
    <scope>NUCLEOTIDE SEQUENCE [LARGE SCALE GENOMIC DNA]</scope>
    <source>
        <strain evidence="3 4">SP816</strain>
    </source>
</reference>
<feature type="domain" description="Phosphatidic acid phosphatase type 2/haloperoxidase" evidence="2">
    <location>
        <begin position="4"/>
        <end position="49"/>
    </location>
</feature>